<dbReference type="PANTHER" id="PTHR34477">
    <property type="entry name" value="UPF0213 PROTEIN YHBQ"/>
    <property type="match status" value="1"/>
</dbReference>
<dbReference type="PANTHER" id="PTHR34477:SF1">
    <property type="entry name" value="UPF0213 PROTEIN YHBQ"/>
    <property type="match status" value="1"/>
</dbReference>
<sequence>MAWTYIVECADGSYYVGSTIDLEGRISQHNLGAGAAYTRHRRPVRLVWAADFARIEEAFAFEKRVQGWNRRKRDALIRGDWAALPELSSRSWAALRARS</sequence>
<name>A0A7X0RJM2_9ACTN</name>
<dbReference type="Pfam" id="PF01541">
    <property type="entry name" value="GIY-YIG"/>
    <property type="match status" value="1"/>
</dbReference>
<protein>
    <submittedName>
        <fullName evidence="3">GIY-YIG nuclease family protein</fullName>
    </submittedName>
</protein>
<gene>
    <name evidence="3" type="ORF">H5V45_19690</name>
</gene>
<dbReference type="CDD" id="cd10456">
    <property type="entry name" value="GIY-YIG_UPF0213"/>
    <property type="match status" value="1"/>
</dbReference>
<dbReference type="InterPro" id="IPR000305">
    <property type="entry name" value="GIY-YIG_endonuc"/>
</dbReference>
<dbReference type="EMBL" id="JACKXE010000002">
    <property type="protein sequence ID" value="MBB6629553.1"/>
    <property type="molecule type" value="Genomic_DNA"/>
</dbReference>
<evidence type="ECO:0000313" key="3">
    <source>
        <dbReference type="EMBL" id="MBB6629553.1"/>
    </source>
</evidence>
<dbReference type="SUPFAM" id="SSF82771">
    <property type="entry name" value="GIY-YIG endonuclease"/>
    <property type="match status" value="1"/>
</dbReference>
<comment type="similarity">
    <text evidence="1">Belongs to the UPF0213 family.</text>
</comment>
<comment type="caution">
    <text evidence="3">The sequence shown here is derived from an EMBL/GenBank/DDBJ whole genome shotgun (WGS) entry which is preliminary data.</text>
</comment>
<dbReference type="PROSITE" id="PS50164">
    <property type="entry name" value="GIY_YIG"/>
    <property type="match status" value="1"/>
</dbReference>
<feature type="domain" description="GIY-YIG" evidence="2">
    <location>
        <begin position="1"/>
        <end position="75"/>
    </location>
</feature>
<dbReference type="RefSeq" id="WP_185254874.1">
    <property type="nucleotide sequence ID" value="NZ_JACKXE010000002.1"/>
</dbReference>
<dbReference type="Proteomes" id="UP000523955">
    <property type="component" value="Unassembled WGS sequence"/>
</dbReference>
<proteinExistence type="inferred from homology"/>
<accession>A0A7X0RJM2</accession>
<dbReference type="AlphaFoldDB" id="A0A7X0RJM2"/>
<dbReference type="Gene3D" id="3.40.1440.10">
    <property type="entry name" value="GIY-YIG endonuclease"/>
    <property type="match status" value="1"/>
</dbReference>
<keyword evidence="4" id="KW-1185">Reference proteome</keyword>
<dbReference type="InterPro" id="IPR035901">
    <property type="entry name" value="GIY-YIG_endonuc_sf"/>
</dbReference>
<reference evidence="3 4" key="1">
    <citation type="submission" date="2020-08" db="EMBL/GenBank/DDBJ databases">
        <authorList>
            <person name="Seo M.-J."/>
        </authorList>
    </citation>
    <scope>NUCLEOTIDE SEQUENCE [LARGE SCALE GENOMIC DNA]</scope>
    <source>
        <strain evidence="3 4">KIGAM211</strain>
    </source>
</reference>
<dbReference type="InterPro" id="IPR050190">
    <property type="entry name" value="UPF0213_domain"/>
</dbReference>
<evidence type="ECO:0000259" key="2">
    <source>
        <dbReference type="PROSITE" id="PS50164"/>
    </source>
</evidence>
<evidence type="ECO:0000313" key="4">
    <source>
        <dbReference type="Proteomes" id="UP000523955"/>
    </source>
</evidence>
<organism evidence="3 4">
    <name type="scientific">Nocardioides luti</name>
    <dbReference type="NCBI Taxonomy" id="2761101"/>
    <lineage>
        <taxon>Bacteria</taxon>
        <taxon>Bacillati</taxon>
        <taxon>Actinomycetota</taxon>
        <taxon>Actinomycetes</taxon>
        <taxon>Propionibacteriales</taxon>
        <taxon>Nocardioidaceae</taxon>
        <taxon>Nocardioides</taxon>
    </lineage>
</organism>
<evidence type="ECO:0000256" key="1">
    <source>
        <dbReference type="ARBA" id="ARBA00007435"/>
    </source>
</evidence>